<accession>A0A7G9A410</accession>
<organism evidence="2">
    <name type="scientific">Bacteriophage sp</name>
    <dbReference type="NCBI Taxonomy" id="38018"/>
    <lineage>
        <taxon>Viruses</taxon>
    </lineage>
</organism>
<dbReference type="EMBL" id="MT840185">
    <property type="protein sequence ID" value="QNL31483.1"/>
    <property type="molecule type" value="Genomic_DNA"/>
</dbReference>
<protein>
    <recommendedName>
        <fullName evidence="1">DUF6876 domain-containing protein</fullName>
    </recommendedName>
</protein>
<evidence type="ECO:0000259" key="1">
    <source>
        <dbReference type="Pfam" id="PF21781"/>
    </source>
</evidence>
<proteinExistence type="predicted"/>
<name>A0A7G9A410_9VIRU</name>
<evidence type="ECO:0000313" key="2">
    <source>
        <dbReference type="EMBL" id="QNL31483.1"/>
    </source>
</evidence>
<dbReference type="InterPro" id="IPR049241">
    <property type="entry name" value="DUF6876"/>
</dbReference>
<feature type="domain" description="DUF6876" evidence="1">
    <location>
        <begin position="22"/>
        <end position="126"/>
    </location>
</feature>
<reference evidence="2" key="1">
    <citation type="submission" date="2020-07" db="EMBL/GenBank/DDBJ databases">
        <title>Dissolved microcystin release linked to lysis of a Microcystis spp. bloom in Lake Erie (USA) attributed to a novel cyanophage.</title>
        <authorList>
            <person name="McKindles K.M."/>
            <person name="Manes M.A."/>
            <person name="DeMarco J.R."/>
            <person name="McClure A."/>
            <person name="McKay R.M."/>
            <person name="Davis T.W."/>
            <person name="Bullerjahn G.S."/>
        </authorList>
    </citation>
    <scope>NUCLEOTIDE SEQUENCE</scope>
</reference>
<dbReference type="Pfam" id="PF21781">
    <property type="entry name" value="DUF6876"/>
    <property type="match status" value="1"/>
</dbReference>
<sequence length="165" mass="19989">MTMIDIGQFPKINSEPQEFKLDWYETKLIYPFRYSEGIHYFIQKDQGWIIDEIAKWVKENHFKEDFPSIIDWKLKVTYQNFRDRIPWENPNHSATLTCENRQNATFKFAYMTVFPNTNIELYYNGDRIDEVDFCLFDMADPFKTELMLEEEWVYLLGIASFLFGR</sequence>